<dbReference type="GO" id="GO:0022857">
    <property type="term" value="F:transmembrane transporter activity"/>
    <property type="evidence" value="ECO:0007669"/>
    <property type="project" value="InterPro"/>
</dbReference>
<dbReference type="OrthoDB" id="9787815at2"/>
<dbReference type="Proteomes" id="UP000219050">
    <property type="component" value="Chromosome"/>
</dbReference>
<evidence type="ECO:0000313" key="8">
    <source>
        <dbReference type="EMBL" id="ATI41506.1"/>
    </source>
</evidence>
<keyword evidence="5 7" id="KW-1133">Transmembrane helix</keyword>
<keyword evidence="6 7" id="KW-0472">Membrane</keyword>
<dbReference type="SUPFAM" id="SSF103473">
    <property type="entry name" value="MFS general substrate transporter"/>
    <property type="match status" value="1"/>
</dbReference>
<evidence type="ECO:0000256" key="7">
    <source>
        <dbReference type="SAM" id="Phobius"/>
    </source>
</evidence>
<evidence type="ECO:0000256" key="2">
    <source>
        <dbReference type="ARBA" id="ARBA00008335"/>
    </source>
</evidence>
<dbReference type="InterPro" id="IPR011701">
    <property type="entry name" value="MFS"/>
</dbReference>
<dbReference type="Gene3D" id="1.20.1250.20">
    <property type="entry name" value="MFS general substrate transporter like domains"/>
    <property type="match status" value="2"/>
</dbReference>
<dbReference type="EMBL" id="CP021404">
    <property type="protein sequence ID" value="ATI41506.1"/>
    <property type="molecule type" value="Genomic_DNA"/>
</dbReference>
<comment type="subcellular location">
    <subcellularLocation>
        <location evidence="1">Membrane</location>
        <topology evidence="1">Multi-pass membrane protein</topology>
    </subcellularLocation>
</comment>
<feature type="transmembrane region" description="Helical" evidence="7">
    <location>
        <begin position="145"/>
        <end position="165"/>
    </location>
</feature>
<name>A0A291LXN7_9RHOB</name>
<feature type="transmembrane region" description="Helical" evidence="7">
    <location>
        <begin position="345"/>
        <end position="369"/>
    </location>
</feature>
<gene>
    <name evidence="8" type="ORF">CBW24_05495</name>
</gene>
<dbReference type="Pfam" id="PF07690">
    <property type="entry name" value="MFS_1"/>
    <property type="match status" value="1"/>
</dbReference>
<dbReference type="AlphaFoldDB" id="A0A291LXN7"/>
<dbReference type="PANTHER" id="PTHR12778">
    <property type="entry name" value="SOLUTE CARRIER FAMILY 33 ACETYL-COA TRANSPORTER -RELATED"/>
    <property type="match status" value="1"/>
</dbReference>
<feature type="transmembrane region" description="Helical" evidence="7">
    <location>
        <begin position="312"/>
        <end position="333"/>
    </location>
</feature>
<dbReference type="InterPro" id="IPR004752">
    <property type="entry name" value="AmpG_permease/AT-1"/>
</dbReference>
<evidence type="ECO:0000256" key="5">
    <source>
        <dbReference type="ARBA" id="ARBA00022989"/>
    </source>
</evidence>
<feature type="transmembrane region" description="Helical" evidence="7">
    <location>
        <begin position="249"/>
        <end position="271"/>
    </location>
</feature>
<dbReference type="RefSeq" id="WP_097372926.1">
    <property type="nucleotide sequence ID" value="NZ_CP021404.1"/>
</dbReference>
<feature type="transmembrane region" description="Helical" evidence="7">
    <location>
        <begin position="375"/>
        <end position="394"/>
    </location>
</feature>
<sequence length="406" mass="41606">MTGKRRKTAGVVGAIGGIYVAQSVLGGLTWTGLPGVLRARDLPLDQIGLISLLVLPWALKFLWAPRVERFRLPPAGRDRSAAIVALGVAVVVTVLLLVGGIGPVPMLPVLAALMVAAFATATVDIACDGYAVAALRHTNYGWGNAAQVGGAYLGSAVGGGLFLLLVDRTGWTTGAWTMAGVIALLCLPFLRHARAAAVPEHRAHEPSLRAALRRRDVRRGLGIAALYVVAQKTAMGMFGPFFIDAGYDLGQLGLISGIGGLTLGLGGALSGGAMVRRFGSRRVLIGAVIAQSAILALVALSAGVGLLPVAGVAPIAMVSSAAVMSFGFVALYGQFMVWSDPRQGGVDFTLFQCMDAGISMVAGLGAGIVAEHFGYAIFFAISCALSLAAIPAIAGATRRPSPELAA</sequence>
<evidence type="ECO:0000256" key="6">
    <source>
        <dbReference type="ARBA" id="ARBA00023136"/>
    </source>
</evidence>
<feature type="transmembrane region" description="Helical" evidence="7">
    <location>
        <begin position="110"/>
        <end position="133"/>
    </location>
</feature>
<dbReference type="GO" id="GO:0016020">
    <property type="term" value="C:membrane"/>
    <property type="evidence" value="ECO:0007669"/>
    <property type="project" value="UniProtKB-SubCell"/>
</dbReference>
<reference evidence="8 9" key="1">
    <citation type="submission" date="2017-05" db="EMBL/GenBank/DDBJ databases">
        <title>Comparative genomic and metabolic analysis of manganese-oxidizing mechanisms in Celeribater manganoxidans DY25T: its adaption to the environment of polymetallic nodule.</title>
        <authorList>
            <person name="Wang X."/>
        </authorList>
    </citation>
    <scope>NUCLEOTIDE SEQUENCE [LARGE SCALE GENOMIC DNA]</scope>
    <source>
        <strain evidence="8 9">DY25</strain>
    </source>
</reference>
<dbReference type="PANTHER" id="PTHR12778:SF10">
    <property type="entry name" value="MAJOR FACILITATOR SUPERFAMILY DOMAIN-CONTAINING PROTEIN 3"/>
    <property type="match status" value="1"/>
</dbReference>
<evidence type="ECO:0000256" key="1">
    <source>
        <dbReference type="ARBA" id="ARBA00004141"/>
    </source>
</evidence>
<comment type="similarity">
    <text evidence="2">Belongs to the major facilitator superfamily.</text>
</comment>
<feature type="transmembrane region" description="Helical" evidence="7">
    <location>
        <begin position="83"/>
        <end position="104"/>
    </location>
</feature>
<protein>
    <submittedName>
        <fullName evidence="8">MFS transporter</fullName>
    </submittedName>
</protein>
<evidence type="ECO:0000256" key="4">
    <source>
        <dbReference type="ARBA" id="ARBA00022692"/>
    </source>
</evidence>
<dbReference type="InterPro" id="IPR036259">
    <property type="entry name" value="MFS_trans_sf"/>
</dbReference>
<feature type="transmembrane region" description="Helical" evidence="7">
    <location>
        <begin position="221"/>
        <end position="243"/>
    </location>
</feature>
<feature type="transmembrane region" description="Helical" evidence="7">
    <location>
        <begin position="171"/>
        <end position="190"/>
    </location>
</feature>
<evidence type="ECO:0000313" key="9">
    <source>
        <dbReference type="Proteomes" id="UP000219050"/>
    </source>
</evidence>
<feature type="transmembrane region" description="Helical" evidence="7">
    <location>
        <begin position="44"/>
        <end position="63"/>
    </location>
</feature>
<keyword evidence="4 7" id="KW-0812">Transmembrane</keyword>
<proteinExistence type="inferred from homology"/>
<organism evidence="8 9">
    <name type="scientific">Pacificitalea manganoxidans</name>
    <dbReference type="NCBI Taxonomy" id="1411902"/>
    <lineage>
        <taxon>Bacteria</taxon>
        <taxon>Pseudomonadati</taxon>
        <taxon>Pseudomonadota</taxon>
        <taxon>Alphaproteobacteria</taxon>
        <taxon>Rhodobacterales</taxon>
        <taxon>Paracoccaceae</taxon>
        <taxon>Pacificitalea</taxon>
    </lineage>
</organism>
<dbReference type="KEGG" id="cmag:CBW24_05495"/>
<keyword evidence="3" id="KW-0813">Transport</keyword>
<evidence type="ECO:0000256" key="3">
    <source>
        <dbReference type="ARBA" id="ARBA00022448"/>
    </source>
</evidence>
<feature type="transmembrane region" description="Helical" evidence="7">
    <location>
        <begin position="283"/>
        <end position="306"/>
    </location>
</feature>
<keyword evidence="9" id="KW-1185">Reference proteome</keyword>
<feature type="transmembrane region" description="Helical" evidence="7">
    <location>
        <begin position="12"/>
        <end position="32"/>
    </location>
</feature>
<accession>A0A291LXN7</accession>